<reference evidence="2 3" key="1">
    <citation type="submission" date="2017-07" db="EMBL/GenBank/DDBJ databases">
        <title>Amycolatopsis antarcticus sp. nov., isolated from the surface of an Antarcticus brown macroalga.</title>
        <authorList>
            <person name="Wang J."/>
            <person name="Leiva S."/>
            <person name="Huang J."/>
            <person name="Huang Y."/>
        </authorList>
    </citation>
    <scope>NUCLEOTIDE SEQUENCE [LARGE SCALE GENOMIC DNA]</scope>
    <source>
        <strain evidence="2 3">AU-G6</strain>
    </source>
</reference>
<accession>A0A263D6Q5</accession>
<gene>
    <name evidence="2" type="ORF">CFN78_09750</name>
</gene>
<feature type="transmembrane region" description="Helical" evidence="1">
    <location>
        <begin position="92"/>
        <end position="113"/>
    </location>
</feature>
<feature type="transmembrane region" description="Helical" evidence="1">
    <location>
        <begin position="21"/>
        <end position="42"/>
    </location>
</feature>
<feature type="transmembrane region" description="Helical" evidence="1">
    <location>
        <begin position="54"/>
        <end position="80"/>
    </location>
</feature>
<keyword evidence="1" id="KW-1133">Transmembrane helix</keyword>
<protein>
    <submittedName>
        <fullName evidence="2">Uncharacterized protein</fullName>
    </submittedName>
</protein>
<name>A0A263D6Q5_9PSEU</name>
<proteinExistence type="predicted"/>
<comment type="caution">
    <text evidence="2">The sequence shown here is derived from an EMBL/GenBank/DDBJ whole genome shotgun (WGS) entry which is preliminary data.</text>
</comment>
<dbReference type="Proteomes" id="UP000242444">
    <property type="component" value="Unassembled WGS sequence"/>
</dbReference>
<dbReference type="AlphaFoldDB" id="A0A263D6Q5"/>
<evidence type="ECO:0000313" key="2">
    <source>
        <dbReference type="EMBL" id="OZM73156.1"/>
    </source>
</evidence>
<evidence type="ECO:0000313" key="3">
    <source>
        <dbReference type="Proteomes" id="UP000242444"/>
    </source>
</evidence>
<keyword evidence="3" id="KW-1185">Reference proteome</keyword>
<organism evidence="2 3">
    <name type="scientific">Amycolatopsis antarctica</name>
    <dbReference type="NCBI Taxonomy" id="1854586"/>
    <lineage>
        <taxon>Bacteria</taxon>
        <taxon>Bacillati</taxon>
        <taxon>Actinomycetota</taxon>
        <taxon>Actinomycetes</taxon>
        <taxon>Pseudonocardiales</taxon>
        <taxon>Pseudonocardiaceae</taxon>
        <taxon>Amycolatopsis</taxon>
    </lineage>
</organism>
<dbReference type="EMBL" id="NKYE01000005">
    <property type="protein sequence ID" value="OZM73156.1"/>
    <property type="molecule type" value="Genomic_DNA"/>
</dbReference>
<sequence>MRAETGRRDQRTMPPRLVAGLVAALTSLLAWLVLAGGSFWLAEVTGLFSDDRTFAAIGVGGVALVGTPVTVLVAVLIASVPRPGPRPARAGVLRALLAVAVCLVVGGLVAAAISS</sequence>
<keyword evidence="1" id="KW-0812">Transmembrane</keyword>
<dbReference type="RefSeq" id="WP_094862353.1">
    <property type="nucleotide sequence ID" value="NZ_NKYE01000005.1"/>
</dbReference>
<evidence type="ECO:0000256" key="1">
    <source>
        <dbReference type="SAM" id="Phobius"/>
    </source>
</evidence>
<dbReference type="InParanoid" id="A0A263D6Q5"/>
<keyword evidence="1" id="KW-0472">Membrane</keyword>